<dbReference type="GO" id="GO:0004222">
    <property type="term" value="F:metalloendopeptidase activity"/>
    <property type="evidence" value="ECO:0007669"/>
    <property type="project" value="TreeGrafter"/>
</dbReference>
<sequence length="360" mass="38545">MGKSITWVVKGFLVASLVFFSSCAVGNETSGVSIENAVVTADAHDLERSDAVTVSWPVVRKGDISLNAKAVQYFLKHRGYSITVDGNFGSGTETIVKSFQTSNGLSADGVVGSGTWGKLIVTVQYGNNNTAVKCLQDVLKTKYGYSVTVDGIYGNGTKTAVLDFKSKKGLTGADVVGVTTWEYLLGNTSTQPTDFWGSRASSWGFPLKSGYLSTTTGSRNFGASRDGGARAHAGVDLVPTTGPGTTVYAMTSGTVLSYYVFYAGTYALEVKNDDGTIIRYTEITSSFRAGARVSKGQAIGTIIRNTSGGSYMLHLEVYMGTSTGALTNRYNTTYKYVSYKNYQRRSDIIDPMGVIKLPRM</sequence>
<dbReference type="STRING" id="1801803.A2356_01615"/>
<dbReference type="Proteomes" id="UP000177047">
    <property type="component" value="Unassembled WGS sequence"/>
</dbReference>
<dbReference type="InterPro" id="IPR011055">
    <property type="entry name" value="Dup_hybrid_motif"/>
</dbReference>
<reference evidence="4 5" key="1">
    <citation type="journal article" date="2016" name="Nat. Commun.">
        <title>Thousands of microbial genomes shed light on interconnected biogeochemical processes in an aquifer system.</title>
        <authorList>
            <person name="Anantharaman K."/>
            <person name="Brown C.T."/>
            <person name="Hug L.A."/>
            <person name="Sharon I."/>
            <person name="Castelle C.J."/>
            <person name="Probst A.J."/>
            <person name="Thomas B.C."/>
            <person name="Singh A."/>
            <person name="Wilkins M.J."/>
            <person name="Karaoz U."/>
            <person name="Brodie E.L."/>
            <person name="Williams K.H."/>
            <person name="Hubbard S.S."/>
            <person name="Banfield J.F."/>
        </authorList>
    </citation>
    <scope>NUCLEOTIDE SEQUENCE [LARGE SCALE GENOMIC DNA]</scope>
</reference>
<dbReference type="InterPro" id="IPR016047">
    <property type="entry name" value="M23ase_b-sheet_dom"/>
</dbReference>
<dbReference type="Gene3D" id="1.10.101.10">
    <property type="entry name" value="PGBD-like superfamily/PGBD"/>
    <property type="match status" value="2"/>
</dbReference>
<dbReference type="EMBL" id="MFWB01000011">
    <property type="protein sequence ID" value="OGJ09061.1"/>
    <property type="molecule type" value="Genomic_DNA"/>
</dbReference>
<gene>
    <name evidence="4" type="ORF">A2356_01615</name>
</gene>
<keyword evidence="1" id="KW-0732">Signal</keyword>
<dbReference type="InterPro" id="IPR050570">
    <property type="entry name" value="Cell_wall_metabolism_enzyme"/>
</dbReference>
<dbReference type="PANTHER" id="PTHR21666">
    <property type="entry name" value="PEPTIDASE-RELATED"/>
    <property type="match status" value="1"/>
</dbReference>
<dbReference type="SUPFAM" id="SSF51261">
    <property type="entry name" value="Duplicated hybrid motif"/>
    <property type="match status" value="1"/>
</dbReference>
<feature type="domain" description="Peptidoglycan binding-like" evidence="2">
    <location>
        <begin position="130"/>
        <end position="181"/>
    </location>
</feature>
<dbReference type="Gene3D" id="2.70.70.10">
    <property type="entry name" value="Glucose Permease (Domain IIA)"/>
    <property type="match status" value="1"/>
</dbReference>
<feature type="signal peptide" evidence="1">
    <location>
        <begin position="1"/>
        <end position="26"/>
    </location>
</feature>
<feature type="domain" description="Peptidoglycan binding-like" evidence="2">
    <location>
        <begin position="68"/>
        <end position="119"/>
    </location>
</feature>
<dbReference type="InterPro" id="IPR036365">
    <property type="entry name" value="PGBD-like_sf"/>
</dbReference>
<evidence type="ECO:0000259" key="2">
    <source>
        <dbReference type="Pfam" id="PF01471"/>
    </source>
</evidence>
<evidence type="ECO:0008006" key="6">
    <source>
        <dbReference type="Google" id="ProtNLM"/>
    </source>
</evidence>
<evidence type="ECO:0000256" key="1">
    <source>
        <dbReference type="SAM" id="SignalP"/>
    </source>
</evidence>
<evidence type="ECO:0000259" key="3">
    <source>
        <dbReference type="Pfam" id="PF01551"/>
    </source>
</evidence>
<organism evidence="4 5">
    <name type="scientific">Candidatus Nomurabacteria bacterium RIFOXYB1_FULL_39_16</name>
    <dbReference type="NCBI Taxonomy" id="1801803"/>
    <lineage>
        <taxon>Bacteria</taxon>
        <taxon>Candidatus Nomuraibacteriota</taxon>
    </lineage>
</organism>
<feature type="domain" description="M23ase beta-sheet core" evidence="3">
    <location>
        <begin position="231"/>
        <end position="319"/>
    </location>
</feature>
<dbReference type="PANTHER" id="PTHR21666:SF270">
    <property type="entry name" value="MUREIN HYDROLASE ACTIVATOR ENVC"/>
    <property type="match status" value="1"/>
</dbReference>
<dbReference type="AlphaFoldDB" id="A0A1F6YRP8"/>
<dbReference type="Pfam" id="PF01551">
    <property type="entry name" value="Peptidase_M23"/>
    <property type="match status" value="1"/>
</dbReference>
<dbReference type="Pfam" id="PF01471">
    <property type="entry name" value="PG_binding_1"/>
    <property type="match status" value="2"/>
</dbReference>
<evidence type="ECO:0000313" key="4">
    <source>
        <dbReference type="EMBL" id="OGJ09061.1"/>
    </source>
</evidence>
<name>A0A1F6YRP8_9BACT</name>
<feature type="chain" id="PRO_5009527563" description="Peptidoglycan binding-like domain-containing protein" evidence="1">
    <location>
        <begin position="27"/>
        <end position="360"/>
    </location>
</feature>
<dbReference type="SUPFAM" id="SSF47090">
    <property type="entry name" value="PGBD-like"/>
    <property type="match status" value="2"/>
</dbReference>
<dbReference type="PROSITE" id="PS51257">
    <property type="entry name" value="PROKAR_LIPOPROTEIN"/>
    <property type="match status" value="1"/>
</dbReference>
<dbReference type="InterPro" id="IPR002477">
    <property type="entry name" value="Peptidoglycan-bd-like"/>
</dbReference>
<evidence type="ECO:0000313" key="5">
    <source>
        <dbReference type="Proteomes" id="UP000177047"/>
    </source>
</evidence>
<proteinExistence type="predicted"/>
<accession>A0A1F6YRP8</accession>
<comment type="caution">
    <text evidence="4">The sequence shown here is derived from an EMBL/GenBank/DDBJ whole genome shotgun (WGS) entry which is preliminary data.</text>
</comment>
<protein>
    <recommendedName>
        <fullName evidence="6">Peptidoglycan binding-like domain-containing protein</fullName>
    </recommendedName>
</protein>
<dbReference type="InterPro" id="IPR036366">
    <property type="entry name" value="PGBDSf"/>
</dbReference>
<dbReference type="CDD" id="cd12797">
    <property type="entry name" value="M23_peptidase"/>
    <property type="match status" value="1"/>
</dbReference>